<organism evidence="1 2">
    <name type="scientific">Monilinia laxa</name>
    <name type="common">Brown rot fungus</name>
    <name type="synonym">Sclerotinia laxa</name>
    <dbReference type="NCBI Taxonomy" id="61186"/>
    <lineage>
        <taxon>Eukaryota</taxon>
        <taxon>Fungi</taxon>
        <taxon>Dikarya</taxon>
        <taxon>Ascomycota</taxon>
        <taxon>Pezizomycotina</taxon>
        <taxon>Leotiomycetes</taxon>
        <taxon>Helotiales</taxon>
        <taxon>Sclerotiniaceae</taxon>
        <taxon>Monilinia</taxon>
    </lineage>
</organism>
<name>A0A5N6KEY2_MONLA</name>
<keyword evidence="2" id="KW-1185">Reference proteome</keyword>
<evidence type="ECO:0000313" key="1">
    <source>
        <dbReference type="EMBL" id="KAB8302235.1"/>
    </source>
</evidence>
<comment type="caution">
    <text evidence="1">The sequence shown here is derived from an EMBL/GenBank/DDBJ whole genome shotgun (WGS) entry which is preliminary data.</text>
</comment>
<dbReference type="EMBL" id="VIGI01000003">
    <property type="protein sequence ID" value="KAB8302235.1"/>
    <property type="molecule type" value="Genomic_DNA"/>
</dbReference>
<dbReference type="Proteomes" id="UP000326757">
    <property type="component" value="Unassembled WGS sequence"/>
</dbReference>
<gene>
    <name evidence="1" type="ORF">EYC80_005679</name>
</gene>
<dbReference type="AlphaFoldDB" id="A0A5N6KEY2"/>
<sequence length="118" mass="13011">MLCVAILQQVYNAYELLAIPPMELFTGATDGSDKKIALSIKIGDMEFTDIGHSPSIMKAILKMEKAKAERICVELEKMAASISHCGNFSGAGKDETMVQESLIRLIEVFRGRFITEVI</sequence>
<dbReference type="OrthoDB" id="4356994at2759"/>
<evidence type="ECO:0000313" key="2">
    <source>
        <dbReference type="Proteomes" id="UP000326757"/>
    </source>
</evidence>
<reference evidence="1 2" key="1">
    <citation type="submission" date="2019-06" db="EMBL/GenBank/DDBJ databases">
        <title>Genome Sequence of the Brown Rot Fungal Pathogen Monilinia laxa.</title>
        <authorList>
            <person name="De Miccolis Angelini R.M."/>
            <person name="Landi L."/>
            <person name="Abate D."/>
            <person name="Pollastro S."/>
            <person name="Romanazzi G."/>
            <person name="Faretra F."/>
        </authorList>
    </citation>
    <scope>NUCLEOTIDE SEQUENCE [LARGE SCALE GENOMIC DNA]</scope>
    <source>
        <strain evidence="1 2">Mlax316</strain>
    </source>
</reference>
<protein>
    <submittedName>
        <fullName evidence="1">Uncharacterized protein</fullName>
    </submittedName>
</protein>
<accession>A0A5N6KEY2</accession>
<proteinExistence type="predicted"/>